<evidence type="ECO:0000313" key="1">
    <source>
        <dbReference type="EMBL" id="QCZ53410.1"/>
    </source>
</evidence>
<name>A0A5B7Y0T1_LEVBR</name>
<protein>
    <submittedName>
        <fullName evidence="1">Transposase</fullName>
    </submittedName>
</protein>
<dbReference type="AlphaFoldDB" id="A0A5B7Y0T1"/>
<evidence type="ECO:0000313" key="2">
    <source>
        <dbReference type="Proteomes" id="UP000307074"/>
    </source>
</evidence>
<proteinExistence type="predicted"/>
<gene>
    <name evidence="1" type="ORF">UCCLBBS449_1466</name>
</gene>
<dbReference type="Proteomes" id="UP000307074">
    <property type="component" value="Chromosome"/>
</dbReference>
<dbReference type="EMBL" id="CP031198">
    <property type="protein sequence ID" value="QCZ53410.1"/>
    <property type="molecule type" value="Genomic_DNA"/>
</dbReference>
<reference evidence="1 2" key="1">
    <citation type="submission" date="2018-07" db="EMBL/GenBank/DDBJ databases">
        <authorList>
            <person name="Feyereisen M."/>
        </authorList>
    </citation>
    <scope>NUCLEOTIDE SEQUENCE [LARGE SCALE GENOMIC DNA]</scope>
    <source>
        <strain evidence="1 2">UCCLBBS449</strain>
    </source>
</reference>
<accession>A0A5B7Y0T1</accession>
<sequence>MSQDQSTRLLLQIKDKNITHLRVSDTKRDALRVYGTLSYKLNVCP</sequence>
<organism evidence="1 2">
    <name type="scientific">Levilactobacillus brevis</name>
    <name type="common">Lactobacillus brevis</name>
    <dbReference type="NCBI Taxonomy" id="1580"/>
    <lineage>
        <taxon>Bacteria</taxon>
        <taxon>Bacillati</taxon>
        <taxon>Bacillota</taxon>
        <taxon>Bacilli</taxon>
        <taxon>Lactobacillales</taxon>
        <taxon>Lactobacillaceae</taxon>
        <taxon>Levilactobacillus</taxon>
    </lineage>
</organism>